<keyword evidence="2" id="KW-1185">Reference proteome</keyword>
<accession>A1ZLB7</accession>
<dbReference type="eggNOG" id="COG3350">
    <property type="taxonomic scope" value="Bacteria"/>
</dbReference>
<evidence type="ECO:0000313" key="2">
    <source>
        <dbReference type="Proteomes" id="UP000004095"/>
    </source>
</evidence>
<proteinExistence type="predicted"/>
<organism evidence="1 2">
    <name type="scientific">Microscilla marina ATCC 23134</name>
    <dbReference type="NCBI Taxonomy" id="313606"/>
    <lineage>
        <taxon>Bacteria</taxon>
        <taxon>Pseudomonadati</taxon>
        <taxon>Bacteroidota</taxon>
        <taxon>Cytophagia</taxon>
        <taxon>Cytophagales</taxon>
        <taxon>Microscillaceae</taxon>
        <taxon>Microscilla</taxon>
    </lineage>
</organism>
<name>A1ZLB7_MICM2</name>
<dbReference type="NCBIfam" id="NF041384">
    <property type="entry name" value="YHS_seleno_dom"/>
    <property type="match status" value="1"/>
</dbReference>
<protein>
    <submittedName>
        <fullName evidence="1">YHS domain protein</fullName>
    </submittedName>
</protein>
<evidence type="ECO:0000313" key="1">
    <source>
        <dbReference type="EMBL" id="EAY28671.1"/>
    </source>
</evidence>
<dbReference type="OrthoDB" id="344729at2"/>
<dbReference type="EMBL" id="AAWS01000014">
    <property type="protein sequence ID" value="EAY28671.1"/>
    <property type="molecule type" value="Genomic_DNA"/>
</dbReference>
<sequence length="146" mass="16912">MALLCWTSTAYSQSTKTKHFNTKRGNLAIKGYDPVSYFTEGKAVKGNAQITHNYGGIVYRFKNAQNRNIFKQNPAKYEPMYGGWCAYAFGLDKPSKVDINPRTFKIIGGRLYLFYNKLGTNTLKMWNKDERQLKSKADKNWQKIYK</sequence>
<dbReference type="Proteomes" id="UP000004095">
    <property type="component" value="Unassembled WGS sequence"/>
</dbReference>
<dbReference type="AlphaFoldDB" id="A1ZLB7"/>
<gene>
    <name evidence="1" type="ORF">M23134_07769</name>
</gene>
<reference evidence="1 2" key="1">
    <citation type="submission" date="2007-01" db="EMBL/GenBank/DDBJ databases">
        <authorList>
            <person name="Haygood M."/>
            <person name="Podell S."/>
            <person name="Anderson C."/>
            <person name="Hopkinson B."/>
            <person name="Roe K."/>
            <person name="Barbeau K."/>
            <person name="Gaasterland T."/>
            <person name="Ferriera S."/>
            <person name="Johnson J."/>
            <person name="Kravitz S."/>
            <person name="Beeson K."/>
            <person name="Sutton G."/>
            <person name="Rogers Y.-H."/>
            <person name="Friedman R."/>
            <person name="Frazier M."/>
            <person name="Venter J.C."/>
        </authorList>
    </citation>
    <scope>NUCLEOTIDE SEQUENCE [LARGE SCALE GENOMIC DNA]</scope>
    <source>
        <strain evidence="1 2">ATCC 23134</strain>
    </source>
</reference>
<comment type="caution">
    <text evidence="1">The sequence shown here is derived from an EMBL/GenBank/DDBJ whole genome shotgun (WGS) entry which is preliminary data.</text>
</comment>